<dbReference type="EMBL" id="QTTN01000014">
    <property type="protein sequence ID" value="REE84481.1"/>
    <property type="molecule type" value="Genomic_DNA"/>
</dbReference>
<evidence type="ECO:0000313" key="1">
    <source>
        <dbReference type="EMBL" id="REE84481.1"/>
    </source>
</evidence>
<protein>
    <submittedName>
        <fullName evidence="1">Uncharacterized protein</fullName>
    </submittedName>
</protein>
<sequence>MNLTKVSIQQTFGQIAIQTQNASQEMHSQAAELSIKQPPGTLEISSPSGDLNIDSSAAWAALGKGPNLDWMSMIYSQSKGIALQGIARIVAEGHRMAQITNPQNPFAEIAKRDYRAPNPVQYTTAPSYTNVRISYQPYPAEITGVPHSVELQASSPQLDVQYNPGSVDIYMKQQNSIDIQVSQYDWYK</sequence>
<dbReference type="Pfam" id="PF20074">
    <property type="entry name" value="DUF6470"/>
    <property type="match status" value="1"/>
</dbReference>
<accession>A0A3D9S2U2</accession>
<dbReference type="Proteomes" id="UP000256304">
    <property type="component" value="Unassembled WGS sequence"/>
</dbReference>
<reference evidence="1 2" key="1">
    <citation type="submission" date="2018-08" db="EMBL/GenBank/DDBJ databases">
        <title>Genomic Encyclopedia of Type Strains, Phase III (KMG-III): the genomes of soil and plant-associated and newly described type strains.</title>
        <authorList>
            <person name="Whitman W."/>
        </authorList>
    </citation>
    <scope>NUCLEOTIDE SEQUENCE [LARGE SCALE GENOMIC DNA]</scope>
    <source>
        <strain evidence="1 2">CGMCC 1.10966</strain>
    </source>
</reference>
<dbReference type="OrthoDB" id="2112831at2"/>
<dbReference type="AlphaFoldDB" id="A0A3D9S2U2"/>
<proteinExistence type="predicted"/>
<name>A0A3D9S2U2_9BACL</name>
<comment type="caution">
    <text evidence="1">The sequence shown here is derived from an EMBL/GenBank/DDBJ whole genome shotgun (WGS) entry which is preliminary data.</text>
</comment>
<keyword evidence="2" id="KW-1185">Reference proteome</keyword>
<dbReference type="InterPro" id="IPR045527">
    <property type="entry name" value="DUF6470"/>
</dbReference>
<evidence type="ECO:0000313" key="2">
    <source>
        <dbReference type="Proteomes" id="UP000256304"/>
    </source>
</evidence>
<dbReference type="RefSeq" id="WP_116189529.1">
    <property type="nucleotide sequence ID" value="NZ_QTTN01000014.1"/>
</dbReference>
<gene>
    <name evidence="1" type="ORF">A8990_11415</name>
</gene>
<organism evidence="1 2">
    <name type="scientific">Paenibacillus taihuensis</name>
    <dbReference type="NCBI Taxonomy" id="1156355"/>
    <lineage>
        <taxon>Bacteria</taxon>
        <taxon>Bacillati</taxon>
        <taxon>Bacillota</taxon>
        <taxon>Bacilli</taxon>
        <taxon>Bacillales</taxon>
        <taxon>Paenibacillaceae</taxon>
        <taxon>Paenibacillus</taxon>
    </lineage>
</organism>